<name>A0AAW2CE45_9ROSI</name>
<dbReference type="EMBL" id="JAZDWU010000007">
    <property type="protein sequence ID" value="KAK9996357.1"/>
    <property type="molecule type" value="Genomic_DNA"/>
</dbReference>
<evidence type="ECO:0000256" key="3">
    <source>
        <dbReference type="ARBA" id="ARBA00008891"/>
    </source>
</evidence>
<dbReference type="SUPFAM" id="SSF51126">
    <property type="entry name" value="Pectin lyase-like"/>
    <property type="match status" value="1"/>
</dbReference>
<reference evidence="10 11" key="1">
    <citation type="submission" date="2024-01" db="EMBL/GenBank/DDBJ databases">
        <title>A telomere-to-telomere, gap-free genome of sweet tea (Lithocarpus litseifolius).</title>
        <authorList>
            <person name="Zhou J."/>
        </authorList>
    </citation>
    <scope>NUCLEOTIDE SEQUENCE [LARGE SCALE GENOMIC DNA]</scope>
    <source>
        <strain evidence="10">Zhou-2022a</strain>
        <tissue evidence="10">Leaf</tissue>
    </source>
</reference>
<dbReference type="AlphaFoldDB" id="A0AAW2CE45"/>
<gene>
    <name evidence="10" type="ORF">SO802_021043</name>
</gene>
<keyword evidence="5" id="KW-0964">Secreted</keyword>
<evidence type="ECO:0000313" key="10">
    <source>
        <dbReference type="EMBL" id="KAK9996357.1"/>
    </source>
</evidence>
<evidence type="ECO:0000256" key="2">
    <source>
        <dbReference type="ARBA" id="ARBA00005184"/>
    </source>
</evidence>
<dbReference type="InterPro" id="IPR012334">
    <property type="entry name" value="Pectin_lyas_fold"/>
</dbReference>
<dbReference type="PANTHER" id="PTHR31321">
    <property type="entry name" value="ACYL-COA THIOESTER HYDROLASE YBHC-RELATED"/>
    <property type="match status" value="1"/>
</dbReference>
<keyword evidence="11" id="KW-1185">Reference proteome</keyword>
<dbReference type="Pfam" id="PF01095">
    <property type="entry name" value="Pectinesterase"/>
    <property type="match status" value="1"/>
</dbReference>
<evidence type="ECO:0000259" key="9">
    <source>
        <dbReference type="Pfam" id="PF01095"/>
    </source>
</evidence>
<proteinExistence type="inferred from homology"/>
<dbReference type="EC" id="3.1.1.11" evidence="4"/>
<organism evidence="10 11">
    <name type="scientific">Lithocarpus litseifolius</name>
    <dbReference type="NCBI Taxonomy" id="425828"/>
    <lineage>
        <taxon>Eukaryota</taxon>
        <taxon>Viridiplantae</taxon>
        <taxon>Streptophyta</taxon>
        <taxon>Embryophyta</taxon>
        <taxon>Tracheophyta</taxon>
        <taxon>Spermatophyta</taxon>
        <taxon>Magnoliopsida</taxon>
        <taxon>eudicotyledons</taxon>
        <taxon>Gunneridae</taxon>
        <taxon>Pentapetalae</taxon>
        <taxon>rosids</taxon>
        <taxon>fabids</taxon>
        <taxon>Fagales</taxon>
        <taxon>Fagaceae</taxon>
        <taxon>Lithocarpus</taxon>
    </lineage>
</organism>
<keyword evidence="6" id="KW-0378">Hydrolase</keyword>
<evidence type="ECO:0000313" key="11">
    <source>
        <dbReference type="Proteomes" id="UP001459277"/>
    </source>
</evidence>
<dbReference type="GO" id="GO:0042545">
    <property type="term" value="P:cell wall modification"/>
    <property type="evidence" value="ECO:0007669"/>
    <property type="project" value="InterPro"/>
</dbReference>
<evidence type="ECO:0000256" key="6">
    <source>
        <dbReference type="ARBA" id="ARBA00022801"/>
    </source>
</evidence>
<evidence type="ECO:0000256" key="7">
    <source>
        <dbReference type="ARBA" id="ARBA00023085"/>
    </source>
</evidence>
<protein>
    <recommendedName>
        <fullName evidence="4">pectinesterase</fullName>
        <ecNumber evidence="4">3.1.1.11</ecNumber>
    </recommendedName>
</protein>
<comment type="subcellular location">
    <subcellularLocation>
        <location evidence="1">Secreted</location>
        <location evidence="1">Cell wall</location>
    </subcellularLocation>
</comment>
<accession>A0AAW2CE45</accession>
<keyword evidence="7" id="KW-0063">Aspartyl esterase</keyword>
<evidence type="ECO:0000256" key="5">
    <source>
        <dbReference type="ARBA" id="ARBA00022512"/>
    </source>
</evidence>
<dbReference type="GO" id="GO:0030599">
    <property type="term" value="F:pectinesterase activity"/>
    <property type="evidence" value="ECO:0007669"/>
    <property type="project" value="UniProtKB-EC"/>
</dbReference>
<dbReference type="InterPro" id="IPR000070">
    <property type="entry name" value="Pectinesterase_cat"/>
</dbReference>
<dbReference type="Proteomes" id="UP001459277">
    <property type="component" value="Unassembled WGS sequence"/>
</dbReference>
<keyword evidence="5" id="KW-0134">Cell wall</keyword>
<dbReference type="GO" id="GO:0045490">
    <property type="term" value="P:pectin catabolic process"/>
    <property type="evidence" value="ECO:0007669"/>
    <property type="project" value="TreeGrafter"/>
</dbReference>
<comment type="pathway">
    <text evidence="2">Glycan metabolism; pectin degradation; 2-dehydro-3-deoxy-D-gluconate from pectin: step 1/5.</text>
</comment>
<dbReference type="InterPro" id="IPR011050">
    <property type="entry name" value="Pectin_lyase_fold/virulence"/>
</dbReference>
<feature type="signal peptide" evidence="8">
    <location>
        <begin position="1"/>
        <end position="24"/>
    </location>
</feature>
<dbReference type="PANTHER" id="PTHR31321:SF85">
    <property type="entry name" value="PECTINESTERASE CATALYTIC DOMAIN-CONTAINING PROTEIN"/>
    <property type="match status" value="1"/>
</dbReference>
<evidence type="ECO:0000256" key="1">
    <source>
        <dbReference type="ARBA" id="ARBA00004191"/>
    </source>
</evidence>
<feature type="domain" description="Pectinesterase catalytic" evidence="9">
    <location>
        <begin position="72"/>
        <end position="171"/>
    </location>
</feature>
<evidence type="ECO:0000256" key="4">
    <source>
        <dbReference type="ARBA" id="ARBA00013229"/>
    </source>
</evidence>
<comment type="caution">
    <text evidence="10">The sequence shown here is derived from an EMBL/GenBank/DDBJ whole genome shotgun (WGS) entry which is preliminary data.</text>
</comment>
<comment type="similarity">
    <text evidence="3">Belongs to the pectinesterase family.</text>
</comment>
<keyword evidence="8" id="KW-0732">Signal</keyword>
<dbReference type="Gene3D" id="2.160.20.10">
    <property type="entry name" value="Single-stranded right-handed beta-helix, Pectin lyase-like"/>
    <property type="match status" value="2"/>
</dbReference>
<evidence type="ECO:0000256" key="8">
    <source>
        <dbReference type="SAM" id="SignalP"/>
    </source>
</evidence>
<feature type="chain" id="PRO_5043878650" description="pectinesterase" evidence="8">
    <location>
        <begin position="25"/>
        <end position="218"/>
    </location>
</feature>
<sequence length="218" mass="24647">MQSLIISTFYFTLSLFVFLNVSKAQTNITKTIIVDQSGKGNFIHVQQAIDSIPSNNQEWTIIHLNPGVYNLQDTLTDWEGRHYFENCYFEGAIDFIWGAGQPIYQHSQINVTASLLGGGNAYITAQARGSDEETNGFVFKYCTIKGTGPAFLGRAYGSHSRVLFYRSVFDEIGCTGPGADMSKRVKWEKNLSEEEVGQLVSIHRFINQEMWLQKQLEH</sequence>